<evidence type="ECO:0000313" key="1">
    <source>
        <dbReference type="EMBL" id="TNN86861.1"/>
    </source>
</evidence>
<organism evidence="1 2">
    <name type="scientific">Liparis tanakae</name>
    <name type="common">Tanaka's snailfish</name>
    <dbReference type="NCBI Taxonomy" id="230148"/>
    <lineage>
        <taxon>Eukaryota</taxon>
        <taxon>Metazoa</taxon>
        <taxon>Chordata</taxon>
        <taxon>Craniata</taxon>
        <taxon>Vertebrata</taxon>
        <taxon>Euteleostomi</taxon>
        <taxon>Actinopterygii</taxon>
        <taxon>Neopterygii</taxon>
        <taxon>Teleostei</taxon>
        <taxon>Neoteleostei</taxon>
        <taxon>Acanthomorphata</taxon>
        <taxon>Eupercaria</taxon>
        <taxon>Perciformes</taxon>
        <taxon>Cottioidei</taxon>
        <taxon>Cottales</taxon>
        <taxon>Liparidae</taxon>
        <taxon>Liparis</taxon>
    </lineage>
</organism>
<protein>
    <submittedName>
        <fullName evidence="1">Uncharacterized protein</fullName>
    </submittedName>
</protein>
<sequence>MTTQGMLRLNSNPEVITIEQLKNLEDVLLKKQHPILPQRHRSLLPPLSTDRHKLTSTAMRLGHSVGCDRGEGGYV</sequence>
<dbReference type="Proteomes" id="UP000314294">
    <property type="component" value="Unassembled WGS sequence"/>
</dbReference>
<evidence type="ECO:0000313" key="2">
    <source>
        <dbReference type="Proteomes" id="UP000314294"/>
    </source>
</evidence>
<keyword evidence="2" id="KW-1185">Reference proteome</keyword>
<comment type="caution">
    <text evidence="1">The sequence shown here is derived from an EMBL/GenBank/DDBJ whole genome shotgun (WGS) entry which is preliminary data.</text>
</comment>
<reference evidence="1 2" key="1">
    <citation type="submission" date="2019-03" db="EMBL/GenBank/DDBJ databases">
        <title>First draft genome of Liparis tanakae, snailfish: a comprehensive survey of snailfish specific genes.</title>
        <authorList>
            <person name="Kim W."/>
            <person name="Song I."/>
            <person name="Jeong J.-H."/>
            <person name="Kim D."/>
            <person name="Kim S."/>
            <person name="Ryu S."/>
            <person name="Song J.Y."/>
            <person name="Lee S.K."/>
        </authorList>
    </citation>
    <scope>NUCLEOTIDE SEQUENCE [LARGE SCALE GENOMIC DNA]</scope>
    <source>
        <tissue evidence="1">Muscle</tissue>
    </source>
</reference>
<gene>
    <name evidence="1" type="ORF">EYF80_003044</name>
</gene>
<name>A0A4Z2JA96_9TELE</name>
<dbReference type="EMBL" id="SRLO01000013">
    <property type="protein sequence ID" value="TNN86861.1"/>
    <property type="molecule type" value="Genomic_DNA"/>
</dbReference>
<accession>A0A4Z2JA96</accession>
<proteinExistence type="predicted"/>
<dbReference type="AlphaFoldDB" id="A0A4Z2JA96"/>